<feature type="region of interest" description="Disordered" evidence="1">
    <location>
        <begin position="35"/>
        <end position="157"/>
    </location>
</feature>
<dbReference type="EMBL" id="HG793312">
    <property type="protein sequence ID" value="CRL31402.1"/>
    <property type="molecule type" value="Genomic_DNA"/>
</dbReference>
<evidence type="ECO:0000256" key="1">
    <source>
        <dbReference type="SAM" id="MobiDB-lite"/>
    </source>
</evidence>
<dbReference type="Proteomes" id="UP000053732">
    <property type="component" value="Unassembled WGS sequence"/>
</dbReference>
<accession>A0A0G4PZ02</accession>
<feature type="compositionally biased region" description="Polar residues" evidence="1">
    <location>
        <begin position="110"/>
        <end position="143"/>
    </location>
</feature>
<organism evidence="2 3">
    <name type="scientific">Penicillium camemberti (strain FM 013)</name>
    <dbReference type="NCBI Taxonomy" id="1429867"/>
    <lineage>
        <taxon>Eukaryota</taxon>
        <taxon>Fungi</taxon>
        <taxon>Dikarya</taxon>
        <taxon>Ascomycota</taxon>
        <taxon>Pezizomycotina</taxon>
        <taxon>Eurotiomycetes</taxon>
        <taxon>Eurotiomycetidae</taxon>
        <taxon>Eurotiales</taxon>
        <taxon>Aspergillaceae</taxon>
        <taxon>Penicillium</taxon>
    </lineage>
</organism>
<evidence type="ECO:0000313" key="2">
    <source>
        <dbReference type="EMBL" id="CRL31402.1"/>
    </source>
</evidence>
<dbReference type="AlphaFoldDB" id="A0A0G4PZ02"/>
<protein>
    <submittedName>
        <fullName evidence="2">Str. FM013</fullName>
    </submittedName>
</protein>
<keyword evidence="3" id="KW-1185">Reference proteome</keyword>
<feature type="compositionally biased region" description="Basic residues" evidence="1">
    <location>
        <begin position="93"/>
        <end position="103"/>
    </location>
</feature>
<reference evidence="2 3" key="1">
    <citation type="journal article" date="2014" name="Nat. Commun.">
        <title>Multiple recent horizontal transfers of a large genomic region in cheese making fungi.</title>
        <authorList>
            <person name="Cheeseman K."/>
            <person name="Ropars J."/>
            <person name="Renault P."/>
            <person name="Dupont J."/>
            <person name="Gouzy J."/>
            <person name="Branca A."/>
            <person name="Abraham A.L."/>
            <person name="Ceppi M."/>
            <person name="Conseiller E."/>
            <person name="Debuchy R."/>
            <person name="Malagnac F."/>
            <person name="Goarin A."/>
            <person name="Silar P."/>
            <person name="Lacoste S."/>
            <person name="Sallet E."/>
            <person name="Bensimon A."/>
            <person name="Giraud T."/>
            <person name="Brygoo Y."/>
        </authorList>
    </citation>
    <scope>NUCLEOTIDE SEQUENCE [LARGE SCALE GENOMIC DNA]</scope>
    <source>
        <strain evidence="3">FM 013</strain>
    </source>
</reference>
<feature type="compositionally biased region" description="Polar residues" evidence="1">
    <location>
        <begin position="36"/>
        <end position="54"/>
    </location>
</feature>
<name>A0A0G4PZ02_PENC3</name>
<evidence type="ECO:0000313" key="3">
    <source>
        <dbReference type="Proteomes" id="UP000053732"/>
    </source>
</evidence>
<proteinExistence type="predicted"/>
<gene>
    <name evidence="2" type="ORF">PCAMFM013_S3Jg000013</name>
</gene>
<sequence length="323" mass="35861">MSHARNPFNVTGFVFTEVPTNYSIGPTYNPLPSEIGSGSSLHPSVPQSESWLTGSVSSTVTPSPRSSSSYREIRPRPAPALPQPETKNEEKQRVRRPTKKTCRRVYGLTGTPNQPARRNETSAAKTPAMTSHDSATQPQSSRSCDYPPYNQESPPQASVEALQKALKAQVLHSLRVLRKIAMDHQALNLVPEIIDGWVADIEGVDAKNIPIASSMAAQMSVPFERFTILTKCITATGPMQQLTIRHQATELLKYILSYAEEYYLVQGSQVYLDIGRWIERLTKTNMRKPVKASVLSLRWVSREYSNVLPIAHLGTSIVLCDTE</sequence>
<feature type="compositionally biased region" description="Low complexity" evidence="1">
    <location>
        <begin position="55"/>
        <end position="69"/>
    </location>
</feature>